<evidence type="ECO:0000256" key="5">
    <source>
        <dbReference type="ARBA" id="ARBA00022801"/>
    </source>
</evidence>
<dbReference type="KEGG" id="vg:3416426"/>
<evidence type="ECO:0000256" key="4">
    <source>
        <dbReference type="ARBA" id="ARBA00022759"/>
    </source>
</evidence>
<keyword evidence="1" id="KW-1048">Host nucleus</keyword>
<dbReference type="EMBL" id="JN885137">
    <property type="protein sequence ID" value="AEW87760.1"/>
    <property type="molecule type" value="Genomic_DNA"/>
</dbReference>
<evidence type="ECO:0000256" key="1">
    <source>
        <dbReference type="ARBA" id="ARBA00022562"/>
    </source>
</evidence>
<dbReference type="InterPro" id="IPR011335">
    <property type="entry name" value="Restrct_endonuc-II-like"/>
</dbReference>
<name>G9JMP3_9GAMA</name>
<dbReference type="Proteomes" id="UP000133219">
    <property type="component" value="Segment"/>
</dbReference>
<accession>G9JMP3</accession>
<dbReference type="HAMAP" id="MF_04009">
    <property type="entry name" value="HSV_AN"/>
    <property type="match status" value="1"/>
</dbReference>
<dbReference type="GeneID" id="3416426"/>
<keyword evidence="7" id="KW-1035">Host cytoplasm</keyword>
<reference evidence="10 11" key="1">
    <citation type="journal article" date="2013" name="J. Virol.">
        <title>Genomic characterization of Japanese macaque rhadinovirus, a novel herpesvirus isolated from a nonhuman primate with a spontaneous inflammatory demyelinating disease.</title>
        <authorList>
            <person name="Estep R.D."/>
            <person name="Hansen S.G."/>
            <person name="Rogers K.S."/>
            <person name="Axthelm M.K."/>
            <person name="Wong S.W."/>
        </authorList>
    </citation>
    <scope>NUCLEOTIDE SEQUENCE [LARGE SCALE GENOMIC DNA]</scope>
    <source>
        <strain evidence="9">12E2</strain>
        <strain evidence="8">3A1</strain>
    </source>
</reference>
<dbReference type="GO" id="GO:0003677">
    <property type="term" value="F:DNA binding"/>
    <property type="evidence" value="ECO:0007669"/>
    <property type="project" value="InterPro"/>
</dbReference>
<dbReference type="SUPFAM" id="SSF52980">
    <property type="entry name" value="Restriction endonuclease-like"/>
    <property type="match status" value="1"/>
</dbReference>
<proteinExistence type="inferred from homology"/>
<gene>
    <name evidence="9" type="ORF">JM65</name>
</gene>
<evidence type="ECO:0000256" key="2">
    <source>
        <dbReference type="ARBA" id="ARBA00022581"/>
    </source>
</evidence>
<dbReference type="GO" id="GO:0004519">
    <property type="term" value="F:endonuclease activity"/>
    <property type="evidence" value="ECO:0007669"/>
    <property type="project" value="UniProtKB-KW"/>
</dbReference>
<keyword evidence="4" id="KW-0255">Endonuclease</keyword>
<dbReference type="Proteomes" id="UP000124292">
    <property type="component" value="Genome"/>
</dbReference>
<dbReference type="InterPro" id="IPR034720">
    <property type="entry name" value="Viral_alk_exo"/>
</dbReference>
<evidence type="ECO:0000313" key="10">
    <source>
        <dbReference type="Proteomes" id="UP000124292"/>
    </source>
</evidence>
<dbReference type="InterPro" id="IPR001616">
    <property type="entry name" value="Herpes_alk_exo"/>
</dbReference>
<keyword evidence="3" id="KW-0540">Nuclease</keyword>
<keyword evidence="2" id="KW-0945">Host-virus interaction</keyword>
<protein>
    <submittedName>
        <fullName evidence="9">JM65</fullName>
    </submittedName>
</protein>
<keyword evidence="5" id="KW-0378">Hydrolase</keyword>
<dbReference type="Gene3D" id="1.20.120.860">
    <property type="entry name" value="Herpesvirus alkaline exonuclease, N-terminal domain"/>
    <property type="match status" value="1"/>
</dbReference>
<evidence type="ECO:0000313" key="11">
    <source>
        <dbReference type="Proteomes" id="UP000133219"/>
    </source>
</evidence>
<keyword evidence="6" id="KW-0269">Exonuclease</keyword>
<dbReference type="PRINTS" id="PR00924">
    <property type="entry name" value="ALKEXNUCLASE"/>
</dbReference>
<sequence>MDFFSDEPMVQEMALLDIDEQQRHLSKMSLANFLKHERVRAFFNDNKKKISMPAIRFVYNFYLFAKVGDFIGNTEVYDFYVSCVFRGRRLTLLSDVYDACLNMHPHDRHHVCALIEQVTRGQNINPLWDALRDGIISSSKFHWAIKQQNSSKKIFNPWPIVNNHFIAGPLAFGLRCEDVVKKILATLLHPGEAHCENYGFMQSPHNGVFGVSLDFGINVKSNPKDGLEFHPDCKIYEIKCRFKYTFSKMECDPIYAAYAKLYQKPSMQTLKGFLYSISKPAIEFVGEDKLPSEADYLVAYDKEWEVCPRKKRRLTAVHHLVKKCMIHNSTAPSDVYILSDPQETGGQINIKAHLSANLFINVRHPYYYQVLLQSLVVQEYISLSKGTKNLGTQKNFIATGFFRKRQFQDPSNCTIGEFAPLDPHVEIPTLLIVTPVYFPSVAKHQLVKQATEFWAASASEAFPELPWDLSSLCANAPPTP</sequence>
<dbReference type="GO" id="GO:0004527">
    <property type="term" value="F:exonuclease activity"/>
    <property type="evidence" value="ECO:0007669"/>
    <property type="project" value="UniProtKB-KW"/>
</dbReference>
<organism evidence="9 10">
    <name type="scientific">Macaca fuscata rhadinovirus</name>
    <dbReference type="NCBI Taxonomy" id="272551"/>
    <lineage>
        <taxon>Viruses</taxon>
        <taxon>Duplodnaviria</taxon>
        <taxon>Heunggongvirae</taxon>
        <taxon>Peploviricota</taxon>
        <taxon>Herviviricetes</taxon>
        <taxon>Herpesvirales</taxon>
        <taxon>Orthoherpesviridae</taxon>
        <taxon>Gammaherpesvirinae</taxon>
        <taxon>Rhadinovirus</taxon>
        <taxon>Rhadinovirus macacinegamma11</taxon>
        <taxon>macacine gammaherpesvirus 11</taxon>
    </lineage>
</organism>
<evidence type="ECO:0000256" key="3">
    <source>
        <dbReference type="ARBA" id="ARBA00022722"/>
    </source>
</evidence>
<dbReference type="Pfam" id="PF01771">
    <property type="entry name" value="Viral_alk_exo"/>
    <property type="match status" value="1"/>
</dbReference>
<evidence type="ECO:0000256" key="7">
    <source>
        <dbReference type="ARBA" id="ARBA00023200"/>
    </source>
</evidence>
<evidence type="ECO:0000313" key="8">
    <source>
        <dbReference type="EMBL" id="AEW87590.1"/>
    </source>
</evidence>
<evidence type="ECO:0000256" key="6">
    <source>
        <dbReference type="ARBA" id="ARBA00022839"/>
    </source>
</evidence>
<evidence type="ECO:0000313" key="9">
    <source>
        <dbReference type="EMBL" id="AEW87760.1"/>
    </source>
</evidence>
<dbReference type="RefSeq" id="YP_238368.1">
    <property type="nucleotide sequence ID" value="NC_007016.1"/>
</dbReference>
<dbReference type="EMBL" id="JN885136">
    <property type="protein sequence ID" value="AEW87590.1"/>
    <property type="molecule type" value="Genomic_DNA"/>
</dbReference>